<feature type="region of interest" description="Disordered" evidence="1">
    <location>
        <begin position="196"/>
        <end position="225"/>
    </location>
</feature>
<comment type="caution">
    <text evidence="2">The sequence shown here is derived from an EMBL/GenBank/DDBJ whole genome shotgun (WGS) entry which is preliminary data.</text>
</comment>
<organism evidence="2">
    <name type="scientific">bioreactor metagenome</name>
    <dbReference type="NCBI Taxonomy" id="1076179"/>
    <lineage>
        <taxon>unclassified sequences</taxon>
        <taxon>metagenomes</taxon>
        <taxon>ecological metagenomes</taxon>
    </lineage>
</organism>
<dbReference type="EMBL" id="VSSQ01000297">
    <property type="protein sequence ID" value="MPL90201.1"/>
    <property type="molecule type" value="Genomic_DNA"/>
</dbReference>
<name>A0A644VG16_9ZZZZ</name>
<proteinExistence type="predicted"/>
<gene>
    <name evidence="2" type="ORF">SDC9_36247</name>
</gene>
<protein>
    <submittedName>
        <fullName evidence="2">Uncharacterized protein</fullName>
    </submittedName>
</protein>
<dbReference type="AlphaFoldDB" id="A0A644VG16"/>
<evidence type="ECO:0000256" key="1">
    <source>
        <dbReference type="SAM" id="MobiDB-lite"/>
    </source>
</evidence>
<evidence type="ECO:0000313" key="2">
    <source>
        <dbReference type="EMBL" id="MPL90201.1"/>
    </source>
</evidence>
<reference evidence="2" key="1">
    <citation type="submission" date="2019-08" db="EMBL/GenBank/DDBJ databases">
        <authorList>
            <person name="Kucharzyk K."/>
            <person name="Murdoch R.W."/>
            <person name="Higgins S."/>
            <person name="Loffler F."/>
        </authorList>
    </citation>
    <scope>NUCLEOTIDE SEQUENCE</scope>
</reference>
<sequence length="261" mass="27646">MYLKLKPRRINAKTTLTTLSHPPDFGIFFIRDGKNEKRTKGSENASPKNIIPRIGFAANPPVTAAASIDPTNGPVQENDTITIARATKKEAIIPPLSALASALFARPEGSVISNAPKNDIAKIIKRTANSMFGIQCVPKTSVASVLWNIATITPTSVYISVTDRPNTRPLTIPSLLFPPPLIKKLTVIGIMGNTQGVKTPPRPAAKAISKNTRRPSDSPVSFPDPDTSAGASISVLLAGSPAGISNLTSISSIRHSPPLHV</sequence>
<accession>A0A644VG16</accession>